<gene>
    <name evidence="13" type="ORF">RHIZ70_2662</name>
</gene>
<dbReference type="PANTHER" id="PTHR21152">
    <property type="entry name" value="AMINOTRANSFERASE CLASS V"/>
    <property type="match status" value="1"/>
</dbReference>
<dbReference type="GO" id="GO:0006564">
    <property type="term" value="P:L-serine biosynthetic process"/>
    <property type="evidence" value="ECO:0007669"/>
    <property type="project" value="UniProtKB-KW"/>
</dbReference>
<sequence>MADIVAPAARPANANFSSGPCSKRPGWSLDVLSDAPLGRSHRAKVGKAKLKQAIDLTREILNVPADYRIGIVPASDTGAVEMALWSLLGERGVDMLAWESFGAGWVTDVVKQLKLKDVRKFEAPYGELPDLKQVDFDRDVVFTWNGTTSGVRVPNADFIPADRKGLTICDATSAAFAQDMDFSKLDVVTFSWQKVLGGEGGHGMLILSPRAVERLESYVPAWPLPKIFRMTKGGKLIEGIFTGETINTPSMLCVEDYIDALLWAKSIGGLKGLMARADANAKVLFDFVEANDWIANLAKVPESRSNTSVCLTIVDKDVAALDADAQAAFAKAMVTALDKEGVAFDIGAYRDAPSGLRIWAGATIETADMKALMPWLTWAFETQKAALKAA</sequence>
<evidence type="ECO:0000256" key="2">
    <source>
        <dbReference type="ARBA" id="ARBA00005099"/>
    </source>
</evidence>
<comment type="catalytic activity">
    <reaction evidence="11">
        <text>O-phospho-L-serine + 2-oxoglutarate = 3-phosphooxypyruvate + L-glutamate</text>
        <dbReference type="Rhea" id="RHEA:14329"/>
        <dbReference type="ChEBI" id="CHEBI:16810"/>
        <dbReference type="ChEBI" id="CHEBI:18110"/>
        <dbReference type="ChEBI" id="CHEBI:29985"/>
        <dbReference type="ChEBI" id="CHEBI:57524"/>
        <dbReference type="EC" id="2.6.1.52"/>
    </reaction>
</comment>
<evidence type="ECO:0000256" key="9">
    <source>
        <dbReference type="ARBA" id="ARBA00022898"/>
    </source>
</evidence>
<dbReference type="GO" id="GO:0019265">
    <property type="term" value="P:glycine biosynthetic process, by transamination of glyoxylate"/>
    <property type="evidence" value="ECO:0007669"/>
    <property type="project" value="TreeGrafter"/>
</dbReference>
<dbReference type="CDD" id="cd01494">
    <property type="entry name" value="AAT_I"/>
    <property type="match status" value="1"/>
</dbReference>
<dbReference type="EMBL" id="UEYP01000003">
    <property type="protein sequence ID" value="SSC66954.1"/>
    <property type="molecule type" value="Genomic_DNA"/>
</dbReference>
<dbReference type="GO" id="GO:0004648">
    <property type="term" value="F:O-phospho-L-serine:2-oxoglutarate aminotransferase activity"/>
    <property type="evidence" value="ECO:0007669"/>
    <property type="project" value="UniProtKB-EC"/>
</dbReference>
<dbReference type="UniPathway" id="UPA00135">
    <property type="reaction ID" value="UER00197"/>
</dbReference>
<organism evidence="13 14">
    <name type="scientific">Ciceribacter selenitireducens ATCC BAA-1503</name>
    <dbReference type="NCBI Taxonomy" id="1336235"/>
    <lineage>
        <taxon>Bacteria</taxon>
        <taxon>Pseudomonadati</taxon>
        <taxon>Pseudomonadota</taxon>
        <taxon>Alphaproteobacteria</taxon>
        <taxon>Hyphomicrobiales</taxon>
        <taxon>Rhizobiaceae</taxon>
        <taxon>Ciceribacter</taxon>
    </lineage>
</organism>
<evidence type="ECO:0000256" key="10">
    <source>
        <dbReference type="ARBA" id="ARBA00023299"/>
    </source>
</evidence>
<dbReference type="Gene3D" id="3.40.640.10">
    <property type="entry name" value="Type I PLP-dependent aspartate aminotransferase-like (Major domain)"/>
    <property type="match status" value="1"/>
</dbReference>
<evidence type="ECO:0000256" key="7">
    <source>
        <dbReference type="ARBA" id="ARBA00022605"/>
    </source>
</evidence>
<name>A0A376AGV7_9HYPH</name>
<dbReference type="RefSeq" id="WP_115669654.1">
    <property type="nucleotide sequence ID" value="NZ_UEYP01000003.1"/>
</dbReference>
<comment type="cofactor">
    <cofactor evidence="1">
        <name>pyridoxal 5'-phosphate</name>
        <dbReference type="ChEBI" id="CHEBI:597326"/>
    </cofactor>
</comment>
<keyword evidence="8" id="KW-0808">Transferase</keyword>
<dbReference type="InterPro" id="IPR015422">
    <property type="entry name" value="PyrdxlP-dep_Trfase_small"/>
</dbReference>
<dbReference type="OrthoDB" id="9772439at2"/>
<evidence type="ECO:0000313" key="13">
    <source>
        <dbReference type="EMBL" id="SSC66954.1"/>
    </source>
</evidence>
<dbReference type="InterPro" id="IPR015424">
    <property type="entry name" value="PyrdxlP-dep_Trfase"/>
</dbReference>
<dbReference type="PANTHER" id="PTHR21152:SF40">
    <property type="entry name" value="ALANINE--GLYOXYLATE AMINOTRANSFERASE"/>
    <property type="match status" value="1"/>
</dbReference>
<comment type="similarity">
    <text evidence="3">Belongs to the class-V pyridoxal-phosphate-dependent aminotransferase family. SerC subfamily.</text>
</comment>
<dbReference type="GO" id="GO:0008453">
    <property type="term" value="F:alanine-glyoxylate transaminase activity"/>
    <property type="evidence" value="ECO:0007669"/>
    <property type="project" value="TreeGrafter"/>
</dbReference>
<dbReference type="EC" id="2.6.1.52" evidence="4"/>
<proteinExistence type="inferred from homology"/>
<evidence type="ECO:0000256" key="1">
    <source>
        <dbReference type="ARBA" id="ARBA00001933"/>
    </source>
</evidence>
<keyword evidence="5" id="KW-0963">Cytoplasm</keyword>
<evidence type="ECO:0000256" key="5">
    <source>
        <dbReference type="ARBA" id="ARBA00022490"/>
    </source>
</evidence>
<keyword evidence="6" id="KW-0032">Aminotransferase</keyword>
<keyword evidence="14" id="KW-1185">Reference proteome</keyword>
<keyword evidence="10" id="KW-0718">Serine biosynthesis</keyword>
<dbReference type="InterPro" id="IPR015421">
    <property type="entry name" value="PyrdxlP-dep_Trfase_major"/>
</dbReference>
<accession>A0A376AGV7</accession>
<dbReference type="PIRSF" id="PIRSF000525">
    <property type="entry name" value="SerC"/>
    <property type="match status" value="1"/>
</dbReference>
<reference evidence="14" key="1">
    <citation type="submission" date="2018-07" db="EMBL/GenBank/DDBJ databases">
        <authorList>
            <person name="Peiro R."/>
            <person name="Begona"/>
            <person name="Cbmso G."/>
            <person name="Lopez M."/>
            <person name="Gonzalez S."/>
        </authorList>
    </citation>
    <scope>NUCLEOTIDE SEQUENCE [LARGE SCALE GENOMIC DNA]</scope>
</reference>
<dbReference type="Proteomes" id="UP000254764">
    <property type="component" value="Unassembled WGS sequence"/>
</dbReference>
<dbReference type="Gene3D" id="3.90.1150.10">
    <property type="entry name" value="Aspartate Aminotransferase, domain 1"/>
    <property type="match status" value="1"/>
</dbReference>
<evidence type="ECO:0000256" key="6">
    <source>
        <dbReference type="ARBA" id="ARBA00022576"/>
    </source>
</evidence>
<protein>
    <recommendedName>
        <fullName evidence="4">phosphoserine transaminase</fullName>
        <ecNumber evidence="4">2.6.1.52</ecNumber>
    </recommendedName>
</protein>
<evidence type="ECO:0000256" key="4">
    <source>
        <dbReference type="ARBA" id="ARBA00013030"/>
    </source>
</evidence>
<evidence type="ECO:0000256" key="11">
    <source>
        <dbReference type="ARBA" id="ARBA00049007"/>
    </source>
</evidence>
<evidence type="ECO:0000256" key="12">
    <source>
        <dbReference type="SAM" id="MobiDB-lite"/>
    </source>
</evidence>
<comment type="pathway">
    <text evidence="2">Amino-acid biosynthesis; L-serine biosynthesis; L-serine from 3-phospho-D-glycerate: step 2/3.</text>
</comment>
<keyword evidence="7" id="KW-0028">Amino-acid biosynthesis</keyword>
<dbReference type="GO" id="GO:0004760">
    <property type="term" value="F:L-serine-pyruvate transaminase activity"/>
    <property type="evidence" value="ECO:0007669"/>
    <property type="project" value="TreeGrafter"/>
</dbReference>
<dbReference type="NCBIfam" id="NF002841">
    <property type="entry name" value="PRK03080.1-2"/>
    <property type="match status" value="1"/>
</dbReference>
<dbReference type="InterPro" id="IPR022278">
    <property type="entry name" value="Pser_aminoTfrase"/>
</dbReference>
<evidence type="ECO:0000256" key="3">
    <source>
        <dbReference type="ARBA" id="ARBA00006904"/>
    </source>
</evidence>
<dbReference type="NCBIfam" id="TIGR01365">
    <property type="entry name" value="serC_2"/>
    <property type="match status" value="1"/>
</dbReference>
<keyword evidence="9" id="KW-0663">Pyridoxal phosphate</keyword>
<dbReference type="SUPFAM" id="SSF53383">
    <property type="entry name" value="PLP-dependent transferases"/>
    <property type="match status" value="1"/>
</dbReference>
<dbReference type="AlphaFoldDB" id="A0A376AGV7"/>
<feature type="region of interest" description="Disordered" evidence="12">
    <location>
        <begin position="1"/>
        <end position="21"/>
    </location>
</feature>
<dbReference type="STRING" id="1336235.GCA_000518785_02187"/>
<dbReference type="InterPro" id="IPR006271">
    <property type="entry name" value="Pser_aminoTfrase_methanosarc"/>
</dbReference>
<evidence type="ECO:0000256" key="8">
    <source>
        <dbReference type="ARBA" id="ARBA00022679"/>
    </source>
</evidence>
<evidence type="ECO:0000313" key="14">
    <source>
        <dbReference type="Proteomes" id="UP000254764"/>
    </source>
</evidence>